<dbReference type="PANTHER" id="PTHR43293:SF1">
    <property type="entry name" value="ACETATE COA-TRANSFERASE YDIF"/>
    <property type="match status" value="1"/>
</dbReference>
<comment type="similarity">
    <text evidence="1 3">Belongs to the 3-oxoacid CoA-transferase family.</text>
</comment>
<evidence type="ECO:0000256" key="2">
    <source>
        <dbReference type="ARBA" id="ARBA00022679"/>
    </source>
</evidence>
<dbReference type="InterPro" id="IPR037171">
    <property type="entry name" value="NagB/RpiA_transferase-like"/>
</dbReference>
<dbReference type="SUPFAM" id="SSF100950">
    <property type="entry name" value="NagB/RpiA/CoA transferase-like"/>
    <property type="match status" value="2"/>
</dbReference>
<dbReference type="EMBL" id="DYXG01000123">
    <property type="protein sequence ID" value="HJE98350.1"/>
    <property type="molecule type" value="Genomic_DNA"/>
</dbReference>
<dbReference type="AlphaFoldDB" id="A0A921K2S5"/>
<feature type="active site" description="5-glutamyl coenzyme A thioester intermediate" evidence="4">
    <location>
        <position position="326"/>
    </location>
</feature>
<evidence type="ECO:0000256" key="4">
    <source>
        <dbReference type="PIRSR" id="PIRSR000858-1"/>
    </source>
</evidence>
<evidence type="ECO:0000256" key="3">
    <source>
        <dbReference type="PIRNR" id="PIRNR000858"/>
    </source>
</evidence>
<protein>
    <submittedName>
        <fullName evidence="5">Malonate decarboxylase subunit alpha</fullName>
    </submittedName>
</protein>
<dbReference type="RefSeq" id="WP_277123277.1">
    <property type="nucleotide sequence ID" value="NZ_CP113926.1"/>
</dbReference>
<reference evidence="5" key="2">
    <citation type="submission" date="2021-09" db="EMBL/GenBank/DDBJ databases">
        <authorList>
            <person name="Gilroy R."/>
        </authorList>
    </citation>
    <scope>NUCLEOTIDE SEQUENCE</scope>
    <source>
        <strain evidence="5">CHK174-6876</strain>
    </source>
</reference>
<dbReference type="Pfam" id="PF01144">
    <property type="entry name" value="CoA_trans"/>
    <property type="match status" value="1"/>
</dbReference>
<dbReference type="SMART" id="SM00882">
    <property type="entry name" value="CoA_trans"/>
    <property type="match status" value="1"/>
</dbReference>
<sequence length="526" mass="57033">MGKSKVISQEQAAALVKDGDLVATQSIGMAGYPMHLIKGIQKRFQEQSHPKDITFMWSCGLGNWTDGQGADPLVGEDGLVKRIITGYVGASPAAVKRVNDNSVEAYLMPQGAITQMYRSIAGHKPLISQVGLKTFIDPRLDGSKATTITKEELIELVKIDDKEYLRYPDLKIDVALIRGSYADERGNLSIREEISKLELLEAASAAKNSGGIVIAQVKHLVENGTLDPKEVVVPGGIVDYIVVSPEEDHKQTQGVVYDPGLSNQIHVVLDKDKKPLPLSPRKVIARRAAMELEANTVINVGVGTPDLVPVVAEEEGIGDLFTSTIENGVWGGSPVSGLDFGAAYNAEAAISMANHFDLYDGGVLDLTVLGIGEVDEKGNNNVSMFGNQVAGPGGFINISQNTQDIVFVGTLTVGSKSHIEDGKLVIDKQGKAPKFVKNVSQVTFSGEFATEKKQNIIYVTERGVFDLHDNHLRLIEIAPGVDLQKDIIDQMEFDPEVSEDLREMNPDIFQEKWGKLASIVYAKDND</sequence>
<keyword evidence="2 3" id="KW-0808">Transferase</keyword>
<dbReference type="InterPro" id="IPR004165">
    <property type="entry name" value="CoA_trans_fam_I"/>
</dbReference>
<reference evidence="5" key="1">
    <citation type="journal article" date="2021" name="PeerJ">
        <title>Extensive microbial diversity within the chicken gut microbiome revealed by metagenomics and culture.</title>
        <authorList>
            <person name="Gilroy R."/>
            <person name="Ravi A."/>
            <person name="Getino M."/>
            <person name="Pursley I."/>
            <person name="Horton D.L."/>
            <person name="Alikhan N.F."/>
            <person name="Baker D."/>
            <person name="Gharbi K."/>
            <person name="Hall N."/>
            <person name="Watson M."/>
            <person name="Adriaenssens E.M."/>
            <person name="Foster-Nyarko E."/>
            <person name="Jarju S."/>
            <person name="Secka A."/>
            <person name="Antonio M."/>
            <person name="Oren A."/>
            <person name="Chaudhuri R.R."/>
            <person name="La Ragione R."/>
            <person name="Hildebrand F."/>
            <person name="Pallen M.J."/>
        </authorList>
    </citation>
    <scope>NUCLEOTIDE SEQUENCE</scope>
    <source>
        <strain evidence="5">CHK174-6876</strain>
    </source>
</reference>
<dbReference type="PIRSF" id="PIRSF000858">
    <property type="entry name" value="SCOT-t"/>
    <property type="match status" value="1"/>
</dbReference>
<dbReference type="Gene3D" id="3.40.1080.10">
    <property type="entry name" value="Glutaconate Coenzyme A-transferase"/>
    <property type="match status" value="2"/>
</dbReference>
<dbReference type="Proteomes" id="UP000707535">
    <property type="component" value="Unassembled WGS sequence"/>
</dbReference>
<evidence type="ECO:0000256" key="1">
    <source>
        <dbReference type="ARBA" id="ARBA00007154"/>
    </source>
</evidence>
<dbReference type="GO" id="GO:0046952">
    <property type="term" value="P:ketone body catabolic process"/>
    <property type="evidence" value="ECO:0007669"/>
    <property type="project" value="InterPro"/>
</dbReference>
<proteinExistence type="inferred from homology"/>
<comment type="caution">
    <text evidence="5">The sequence shown here is derived from an EMBL/GenBank/DDBJ whole genome shotgun (WGS) entry which is preliminary data.</text>
</comment>
<accession>A0A921K2S5</accession>
<dbReference type="InterPro" id="IPR014388">
    <property type="entry name" value="3-oxoacid_CoA-transferase"/>
</dbReference>
<dbReference type="PANTHER" id="PTHR43293">
    <property type="entry name" value="ACETATE COA-TRANSFERASE YDIF"/>
    <property type="match status" value="1"/>
</dbReference>
<dbReference type="GO" id="GO:0008410">
    <property type="term" value="F:CoA-transferase activity"/>
    <property type="evidence" value="ECO:0007669"/>
    <property type="project" value="InterPro"/>
</dbReference>
<organism evidence="5 6">
    <name type="scientific">Ligilactobacillus acidipiscis</name>
    <dbReference type="NCBI Taxonomy" id="89059"/>
    <lineage>
        <taxon>Bacteria</taxon>
        <taxon>Bacillati</taxon>
        <taxon>Bacillota</taxon>
        <taxon>Bacilli</taxon>
        <taxon>Lactobacillales</taxon>
        <taxon>Lactobacillaceae</taxon>
        <taxon>Ligilactobacillus</taxon>
    </lineage>
</organism>
<gene>
    <name evidence="5" type="ORF">K8V00_12110</name>
</gene>
<name>A0A921K2S5_9LACO</name>
<evidence type="ECO:0000313" key="6">
    <source>
        <dbReference type="Proteomes" id="UP000707535"/>
    </source>
</evidence>
<evidence type="ECO:0000313" key="5">
    <source>
        <dbReference type="EMBL" id="HJE98350.1"/>
    </source>
</evidence>